<reference evidence="1 2" key="2">
    <citation type="journal article" date="1994" name="J. Gen. Virol.">
        <title>The granulin gene region of Cryptophlebia leucotreta granulosis virus: sequence analysis and phylogenetic considerations.</title>
        <authorList>
            <person name="Jehle J.A."/>
            <person name="Backhaus H."/>
        </authorList>
    </citation>
    <scope>NUCLEOTIDE SEQUENCE [LARGE SCALE GENOMIC DNA]</scope>
    <source>
        <strain evidence="1">CV3</strain>
    </source>
</reference>
<name>Q7T5J0_GVCL</name>
<accession>Q7T5J0</accession>
<reference evidence="1 2" key="4">
    <citation type="journal article" date="2003" name="Virology">
        <title>The genome of the Cryptophlebia leucotreta granulovirus.</title>
        <authorList>
            <person name="Lange M."/>
            <person name="Jehle J.A."/>
        </authorList>
    </citation>
    <scope>NUCLEOTIDE SEQUENCE [LARGE SCALE GENOMIC DNA]</scope>
    <source>
        <strain evidence="1">CV3</strain>
    </source>
</reference>
<dbReference type="OrthoDB" id="8148at10239"/>
<evidence type="ECO:0000313" key="2">
    <source>
        <dbReference type="Proteomes" id="UP000203359"/>
    </source>
</evidence>
<dbReference type="RefSeq" id="NP_891950.1">
    <property type="nucleotide sequence ID" value="NC_005068.1"/>
</dbReference>
<dbReference type="KEGG" id="vg:1725001"/>
<organism evidence="1 2">
    <name type="scientific">Cryptophlebia leucotreta granulosis virus</name>
    <name type="common">ClGV</name>
    <name type="synonym">Cryptophlebia leucotreta granulovirus</name>
    <dbReference type="NCBI Taxonomy" id="35254"/>
    <lineage>
        <taxon>Viruses</taxon>
        <taxon>Viruses incertae sedis</taxon>
        <taxon>Naldaviricetes</taxon>
        <taxon>Lefavirales</taxon>
        <taxon>Baculoviridae</taxon>
        <taxon>Betabaculovirus</taxon>
        <taxon>Betabaculovirus cryleucotretae</taxon>
    </lineage>
</organism>
<reference evidence="1 2" key="3">
    <citation type="journal article" date="2002" name="J. Gen. Virol.">
        <title>The expansion of a hypervariable, non-hr ori-like region in the genome of Cryptophlebia leucotreta granulovirus provides in vivo evidence for the utilization of baculovirus non-hr oris during replication.</title>
        <authorList>
            <person name="Jehle J.A."/>
        </authorList>
    </citation>
    <scope>NUCLEOTIDE SEQUENCE [LARGE SCALE GENOMIC DNA]</scope>
    <source>
        <strain evidence="1">CV3</strain>
    </source>
</reference>
<dbReference type="Proteomes" id="UP000203359">
    <property type="component" value="Segment"/>
</dbReference>
<protein>
    <submittedName>
        <fullName evidence="1">Lef-3</fullName>
    </submittedName>
</protein>
<sequence>MSKRGSETSVKDISGGKKILTTVEQIVLLKREFQKGADNVIYKLDCKSANEKTQSLVCVESKKMFDEIEIDCSYKFVLERRENRRFYLLEYEKIESVVIGFKPDLTEDDFNNELETMTNFFVQGAYCQNDVIKIFGNIQFEADYKQIDMYLKLNTSSCFGFNANTSKKERVETILNKCYKEWLNKWWVFNVTCSRYQKYLKLIVRDNTSVEISENTDVRFDLYSNISYGPNKTFVLENIKSVCKCEFMPVDDDLRNNFNRKSNHRIMFELKKLDDNIMYATHFGIDSEDAEDVVADISSANFSIEMGAKLYCIYVRKIDEEKFNNVVSVILDDDDCIITLL</sequence>
<proteinExistence type="predicted"/>
<reference evidence="1 2" key="1">
    <citation type="journal article" date="1994" name="J. Gen. Virol.">
        <title>Genome organization of the DNA-binding protein gene region of Cryptophlebia leucotreta granulosis virus is closely related to that of nuclear polyhedrosis viruses.</title>
        <authorList>
            <person name="Jehle J.A."/>
            <person name="Backhaus H."/>
        </authorList>
    </citation>
    <scope>NUCLEOTIDE SEQUENCE [LARGE SCALE GENOMIC DNA]</scope>
    <source>
        <strain evidence="1">CV3</strain>
    </source>
</reference>
<dbReference type="GeneID" id="1725001"/>
<keyword evidence="2" id="KW-1185">Reference proteome</keyword>
<dbReference type="EMBL" id="AY229987">
    <property type="protein sequence ID" value="AAQ21698.1"/>
    <property type="molecule type" value="Genomic_DNA"/>
</dbReference>
<organismHost>
    <name type="scientific">Tortricidae</name>
    <dbReference type="NCBI Taxonomy" id="7139"/>
</organismHost>
<evidence type="ECO:0000313" key="1">
    <source>
        <dbReference type="EMBL" id="AAQ21698.1"/>
    </source>
</evidence>